<proteinExistence type="predicted"/>
<dbReference type="Proteomes" id="UP000293289">
    <property type="component" value="Unassembled WGS sequence"/>
</dbReference>
<sequence length="256" mass="25759">MNERIPDAAAEAVLRGHVPAGSPELAPVAEAVAALRAVSFEVPPRPSADLALRLDLKRAARLSTDRQHVSTTVVAQPNGAPTPRRGRRRVALGAFAGLGLAAKITIGAVAAAAVGVAGAGAAGAVGGLPAPVQEVFDEVTGHPGGEHVSDTGLEKSEFGQQTAEEARQKAEEQRQAALENAEERRQAGLDTAEEASRTGAEHADGAGQAGLEKAGDAGGSSGTANGTGLETAGEKANAELPEPGGSNEAEQAKERD</sequence>
<dbReference type="EMBL" id="SGWY01000004">
    <property type="protein sequence ID" value="RZS63489.1"/>
    <property type="molecule type" value="Genomic_DNA"/>
</dbReference>
<reference evidence="2 3" key="1">
    <citation type="submission" date="2019-02" db="EMBL/GenBank/DDBJ databases">
        <title>Genomic Encyclopedia of Type Strains, Phase IV (KMG-IV): sequencing the most valuable type-strain genomes for metagenomic binning, comparative biology and taxonomic classification.</title>
        <authorList>
            <person name="Goeker M."/>
        </authorList>
    </citation>
    <scope>NUCLEOTIDE SEQUENCE [LARGE SCALE GENOMIC DNA]</scope>
    <source>
        <strain evidence="2 3">DSM 43045</strain>
    </source>
</reference>
<dbReference type="AlphaFoldDB" id="A0A4Q7MB52"/>
<evidence type="ECO:0000256" key="1">
    <source>
        <dbReference type="SAM" id="MobiDB-lite"/>
    </source>
</evidence>
<dbReference type="OrthoDB" id="5008107at2"/>
<protein>
    <submittedName>
        <fullName evidence="2">Uncharacterized protein</fullName>
    </submittedName>
</protein>
<accession>A0A4Q7MB52</accession>
<dbReference type="RefSeq" id="WP_130354247.1">
    <property type="nucleotide sequence ID" value="NZ_SGWY01000004.1"/>
</dbReference>
<feature type="region of interest" description="Disordered" evidence="1">
    <location>
        <begin position="167"/>
        <end position="256"/>
    </location>
</feature>
<gene>
    <name evidence="2" type="ORF">EV187_3395</name>
</gene>
<organism evidence="2 3">
    <name type="scientific">Agromyces ramosus</name>
    <dbReference type="NCBI Taxonomy" id="33879"/>
    <lineage>
        <taxon>Bacteria</taxon>
        <taxon>Bacillati</taxon>
        <taxon>Actinomycetota</taxon>
        <taxon>Actinomycetes</taxon>
        <taxon>Micrococcales</taxon>
        <taxon>Microbacteriaceae</taxon>
        <taxon>Agromyces</taxon>
    </lineage>
</organism>
<keyword evidence="3" id="KW-1185">Reference proteome</keyword>
<name>A0A4Q7MB52_9MICO</name>
<evidence type="ECO:0000313" key="2">
    <source>
        <dbReference type="EMBL" id="RZS63489.1"/>
    </source>
</evidence>
<feature type="compositionally biased region" description="Basic and acidic residues" evidence="1">
    <location>
        <begin position="194"/>
        <end position="204"/>
    </location>
</feature>
<evidence type="ECO:0000313" key="3">
    <source>
        <dbReference type="Proteomes" id="UP000293289"/>
    </source>
</evidence>
<comment type="caution">
    <text evidence="2">The sequence shown here is derived from an EMBL/GenBank/DDBJ whole genome shotgun (WGS) entry which is preliminary data.</text>
</comment>